<dbReference type="Gene3D" id="1.10.760.10">
    <property type="entry name" value="Cytochrome c-like domain"/>
    <property type="match status" value="1"/>
</dbReference>
<proteinExistence type="predicted"/>
<dbReference type="PROSITE" id="PS51007">
    <property type="entry name" value="CYTC"/>
    <property type="match status" value="1"/>
</dbReference>
<keyword evidence="3 6" id="KW-0479">Metal-binding</keyword>
<dbReference type="EMBL" id="JAJTWU010000002">
    <property type="protein sequence ID" value="MCE4553907.1"/>
    <property type="molecule type" value="Genomic_DNA"/>
</dbReference>
<feature type="domain" description="Cytochrome c" evidence="8">
    <location>
        <begin position="72"/>
        <end position="162"/>
    </location>
</feature>
<dbReference type="Proteomes" id="UP001200741">
    <property type="component" value="Unassembled WGS sequence"/>
</dbReference>
<feature type="region of interest" description="Disordered" evidence="7">
    <location>
        <begin position="179"/>
        <end position="198"/>
    </location>
</feature>
<keyword evidence="4" id="KW-0249">Electron transport</keyword>
<gene>
    <name evidence="9" type="ORF">LXT13_05515</name>
</gene>
<evidence type="ECO:0000256" key="3">
    <source>
        <dbReference type="ARBA" id="ARBA00022723"/>
    </source>
</evidence>
<feature type="region of interest" description="Disordered" evidence="7">
    <location>
        <begin position="1"/>
        <end position="24"/>
    </location>
</feature>
<dbReference type="PANTHER" id="PTHR35008:SF8">
    <property type="entry name" value="ALCOHOL DEHYDROGENASE CYTOCHROME C SUBUNIT"/>
    <property type="match status" value="1"/>
</dbReference>
<evidence type="ECO:0000313" key="9">
    <source>
        <dbReference type="EMBL" id="MCE4553907.1"/>
    </source>
</evidence>
<evidence type="ECO:0000256" key="2">
    <source>
        <dbReference type="ARBA" id="ARBA00022617"/>
    </source>
</evidence>
<comment type="caution">
    <text evidence="9">The sequence shown here is derived from an EMBL/GenBank/DDBJ whole genome shotgun (WGS) entry which is preliminary data.</text>
</comment>
<evidence type="ECO:0000256" key="6">
    <source>
        <dbReference type="PROSITE-ProRule" id="PRU00433"/>
    </source>
</evidence>
<organism evidence="9 10">
    <name type="scientific">Pelomonas cellulosilytica</name>
    <dbReference type="NCBI Taxonomy" id="2906762"/>
    <lineage>
        <taxon>Bacteria</taxon>
        <taxon>Pseudomonadati</taxon>
        <taxon>Pseudomonadota</taxon>
        <taxon>Betaproteobacteria</taxon>
        <taxon>Burkholderiales</taxon>
        <taxon>Sphaerotilaceae</taxon>
        <taxon>Roseateles</taxon>
    </lineage>
</organism>
<evidence type="ECO:0000256" key="5">
    <source>
        <dbReference type="ARBA" id="ARBA00023004"/>
    </source>
</evidence>
<keyword evidence="10" id="KW-1185">Reference proteome</keyword>
<evidence type="ECO:0000256" key="1">
    <source>
        <dbReference type="ARBA" id="ARBA00022448"/>
    </source>
</evidence>
<keyword evidence="5 6" id="KW-0408">Iron</keyword>
<dbReference type="InterPro" id="IPR008168">
    <property type="entry name" value="Cyt_C_IC"/>
</dbReference>
<dbReference type="RefSeq" id="WP_233370638.1">
    <property type="nucleotide sequence ID" value="NZ_JAJTWU010000002.1"/>
</dbReference>
<dbReference type="PRINTS" id="PR00605">
    <property type="entry name" value="CYTCHROMECIC"/>
</dbReference>
<sequence length="198" mass="20412">MTPDPQITPQQQRENPDPLEGSNPVPNFVRAGIVLALLFGIAYITTADIETPADWGDGRQAGELAGVKPKGGAKVDGAALFSSLCAACHQATGQGLPGVFPPLAGSEWVQGRDSTTAAILLHGISGPLTVRGNTYNGAMPAFGGQLSDEQIAAVLTHVRSQWGNTAAPVTPETVAEARAATAQRTAPFGGDKELPPHD</sequence>
<accession>A0ABS8XMA0</accession>
<evidence type="ECO:0000256" key="4">
    <source>
        <dbReference type="ARBA" id="ARBA00022982"/>
    </source>
</evidence>
<reference evidence="9 10" key="1">
    <citation type="submission" date="2021-12" db="EMBL/GenBank/DDBJ databases">
        <title>Genome seq of P8.</title>
        <authorList>
            <person name="Seo T."/>
        </authorList>
    </citation>
    <scope>NUCLEOTIDE SEQUENCE [LARGE SCALE GENOMIC DNA]</scope>
    <source>
        <strain evidence="9 10">P8</strain>
    </source>
</reference>
<name>A0ABS8XMA0_9BURK</name>
<dbReference type="SUPFAM" id="SSF46626">
    <property type="entry name" value="Cytochrome c"/>
    <property type="match status" value="1"/>
</dbReference>
<dbReference type="PANTHER" id="PTHR35008">
    <property type="entry name" value="BLL4482 PROTEIN-RELATED"/>
    <property type="match status" value="1"/>
</dbReference>
<evidence type="ECO:0000256" key="7">
    <source>
        <dbReference type="SAM" id="MobiDB-lite"/>
    </source>
</evidence>
<evidence type="ECO:0000313" key="10">
    <source>
        <dbReference type="Proteomes" id="UP001200741"/>
    </source>
</evidence>
<feature type="compositionally biased region" description="Polar residues" evidence="7">
    <location>
        <begin position="1"/>
        <end position="13"/>
    </location>
</feature>
<dbReference type="InterPro" id="IPR009056">
    <property type="entry name" value="Cyt_c-like_dom"/>
</dbReference>
<dbReference type="InterPro" id="IPR036909">
    <property type="entry name" value="Cyt_c-like_dom_sf"/>
</dbReference>
<dbReference type="InterPro" id="IPR051459">
    <property type="entry name" value="Cytochrome_c-type_DH"/>
</dbReference>
<keyword evidence="2 6" id="KW-0349">Heme</keyword>
<keyword evidence="1" id="KW-0813">Transport</keyword>
<evidence type="ECO:0000259" key="8">
    <source>
        <dbReference type="PROSITE" id="PS51007"/>
    </source>
</evidence>
<protein>
    <submittedName>
        <fullName evidence="9">Cytochrome c</fullName>
    </submittedName>
</protein>
<dbReference type="Pfam" id="PF00034">
    <property type="entry name" value="Cytochrom_C"/>
    <property type="match status" value="1"/>
</dbReference>